<evidence type="ECO:0000256" key="1">
    <source>
        <dbReference type="ARBA" id="ARBA00022737"/>
    </source>
</evidence>
<gene>
    <name evidence="3" type="ORF">Fot_56967</name>
</gene>
<keyword evidence="1" id="KW-0677">Repeat</keyword>
<dbReference type="Gene3D" id="1.25.40.10">
    <property type="entry name" value="Tetratricopeptide repeat domain"/>
    <property type="match status" value="1"/>
</dbReference>
<sequence>MVVSQVTNDFKQNEESVEVAEGNQSRNTIEELDGFCAEGKLKEAILEMYSKCGSMDDAFTVFDQMLKRNLTSWDIMISRLAKNGLEEDSVEFFAEINRSGLKPDGQMFIGLFSVCGVLGDIVEGMLHFKSMSKDYGITASMEHYVSVVAMLGSAGCLDEALEFIEQMPIEPGVEIWETLMNFCRIHGHTVLRDCCAELIELLDSSRLNEQSRVGLLPIKASDLAGDKKKLSGQNPQDVWSRSTSIERVTDLTLIMKRYTHCSGGCRNR</sequence>
<dbReference type="AlphaFoldDB" id="A0ABD1NY27"/>
<proteinExistence type="predicted"/>
<comment type="caution">
    <text evidence="3">The sequence shown here is derived from an EMBL/GenBank/DDBJ whole genome shotgun (WGS) entry which is preliminary data.</text>
</comment>
<dbReference type="EMBL" id="JBFOLJ010000072">
    <property type="protein sequence ID" value="KAL2456299.1"/>
    <property type="molecule type" value="Genomic_DNA"/>
</dbReference>
<keyword evidence="4" id="KW-1185">Reference proteome</keyword>
<evidence type="ECO:0000313" key="3">
    <source>
        <dbReference type="EMBL" id="KAL2456299.1"/>
    </source>
</evidence>
<dbReference type="NCBIfam" id="TIGR00756">
    <property type="entry name" value="PPR"/>
    <property type="match status" value="2"/>
</dbReference>
<dbReference type="PANTHER" id="PTHR47926:SF388">
    <property type="entry name" value="DYW DOMAIN-CONTAINING PROTEIN"/>
    <property type="match status" value="1"/>
</dbReference>
<organism evidence="3 4">
    <name type="scientific">Forsythia ovata</name>
    <dbReference type="NCBI Taxonomy" id="205694"/>
    <lineage>
        <taxon>Eukaryota</taxon>
        <taxon>Viridiplantae</taxon>
        <taxon>Streptophyta</taxon>
        <taxon>Embryophyta</taxon>
        <taxon>Tracheophyta</taxon>
        <taxon>Spermatophyta</taxon>
        <taxon>Magnoliopsida</taxon>
        <taxon>eudicotyledons</taxon>
        <taxon>Gunneridae</taxon>
        <taxon>Pentapetalae</taxon>
        <taxon>asterids</taxon>
        <taxon>lamiids</taxon>
        <taxon>Lamiales</taxon>
        <taxon>Oleaceae</taxon>
        <taxon>Forsythieae</taxon>
        <taxon>Forsythia</taxon>
    </lineage>
</organism>
<dbReference type="Proteomes" id="UP001604277">
    <property type="component" value="Unassembled WGS sequence"/>
</dbReference>
<dbReference type="InterPro" id="IPR046960">
    <property type="entry name" value="PPR_At4g14850-like_plant"/>
</dbReference>
<dbReference type="InterPro" id="IPR011990">
    <property type="entry name" value="TPR-like_helical_dom_sf"/>
</dbReference>
<accession>A0ABD1NY27</accession>
<dbReference type="PANTHER" id="PTHR47926">
    <property type="entry name" value="PENTATRICOPEPTIDE REPEAT-CONTAINING PROTEIN"/>
    <property type="match status" value="1"/>
</dbReference>
<dbReference type="PROSITE" id="PS51375">
    <property type="entry name" value="PPR"/>
    <property type="match status" value="1"/>
</dbReference>
<dbReference type="Pfam" id="PF01535">
    <property type="entry name" value="PPR"/>
    <property type="match status" value="3"/>
</dbReference>
<protein>
    <submittedName>
        <fullName evidence="3">Pentatricopeptide repeat-containing protein</fullName>
    </submittedName>
</protein>
<evidence type="ECO:0000313" key="4">
    <source>
        <dbReference type="Proteomes" id="UP001604277"/>
    </source>
</evidence>
<feature type="repeat" description="PPR" evidence="2">
    <location>
        <begin position="69"/>
        <end position="103"/>
    </location>
</feature>
<dbReference type="InterPro" id="IPR002885">
    <property type="entry name" value="PPR_rpt"/>
</dbReference>
<reference evidence="4" key="1">
    <citation type="submission" date="2024-07" db="EMBL/GenBank/DDBJ databases">
        <title>Two chromosome-level genome assemblies of Korean endemic species Abeliophyllum distichum and Forsythia ovata (Oleaceae).</title>
        <authorList>
            <person name="Jang H."/>
        </authorList>
    </citation>
    <scope>NUCLEOTIDE SEQUENCE [LARGE SCALE GENOMIC DNA]</scope>
</reference>
<name>A0ABD1NY27_9LAMI</name>
<evidence type="ECO:0000256" key="2">
    <source>
        <dbReference type="PROSITE-ProRule" id="PRU00708"/>
    </source>
</evidence>